<name>A0A168N209_MUCCL</name>
<feature type="compositionally biased region" description="Low complexity" evidence="1">
    <location>
        <begin position="548"/>
        <end position="557"/>
    </location>
</feature>
<feature type="region of interest" description="Disordered" evidence="1">
    <location>
        <begin position="548"/>
        <end position="567"/>
    </location>
</feature>
<dbReference type="Proteomes" id="UP000077051">
    <property type="component" value="Unassembled WGS sequence"/>
</dbReference>
<evidence type="ECO:0000313" key="3">
    <source>
        <dbReference type="Proteomes" id="UP000077051"/>
    </source>
</evidence>
<sequence length="654" mass="72227">MESFHDDDALKSLPDAEVSVASVVGQLQDVIVNAYDGVWFEDYKAKWVKAIYDYFKTSNTVYAKSNPCWDTIVSMVIGKLCSNDYDFKGKGRATPKAASAVSSSQPQVFAVPLGPVRTPIPIVAKATSPDRALAKATSPGCATAEATNTTKAKTTSPPPAAASLCESSASTSTSGSSSSSTTLYTDSTMSSAGETVKLPKLSDADKASIVLLYDSLDKGKMWKLSTGTFVEEKMRECALGKDHEHLAHSLILNVKDNDWYNYFSPEEMDEIASYFPVDFPPVAELDTYLNKLESLSSEELYEKLVSEKLPLASNDKWIQDSFYQCLRLLKSGFLPLVNGQSEGGLGKRMWSCIDPCFDFCQIDCKSGEKCSRSSADAMNAGRTNLQSRQATGRKMDYLFQYSGKTEVGCGECGLAGGVNSTKELYDAYFKLPKVMKDMMINLLSLSPSLKRDLVISGFYIGQSKLTLQVLDCPAGYVARYDAFNPVMYPDTESQLHRKMSAVLKVIFAGRVIMEETARKLDQDQSRVSLGRQHDENILPCFVPVKTCNNNNNNNNNNNKKRKRDQRPRYQVYHKSSILSTLGLGNAVFTAMDVLSANGYDPNPYENQLLEHVYSVIKDIQQAQPHFDSLQQFIEAFTAEMNAKTGKSVVLEDNI</sequence>
<dbReference type="EMBL" id="AMYB01000002">
    <property type="protein sequence ID" value="OAD05677.1"/>
    <property type="molecule type" value="Genomic_DNA"/>
</dbReference>
<comment type="caution">
    <text evidence="2">The sequence shown here is derived from an EMBL/GenBank/DDBJ whole genome shotgun (WGS) entry which is preliminary data.</text>
</comment>
<evidence type="ECO:0000313" key="2">
    <source>
        <dbReference type="EMBL" id="OAD05677.1"/>
    </source>
</evidence>
<accession>A0A168N209</accession>
<organism evidence="2 3">
    <name type="scientific">Mucor lusitanicus CBS 277.49</name>
    <dbReference type="NCBI Taxonomy" id="747725"/>
    <lineage>
        <taxon>Eukaryota</taxon>
        <taxon>Fungi</taxon>
        <taxon>Fungi incertae sedis</taxon>
        <taxon>Mucoromycota</taxon>
        <taxon>Mucoromycotina</taxon>
        <taxon>Mucoromycetes</taxon>
        <taxon>Mucorales</taxon>
        <taxon>Mucorineae</taxon>
        <taxon>Mucoraceae</taxon>
        <taxon>Mucor</taxon>
    </lineage>
</organism>
<keyword evidence="3" id="KW-1185">Reference proteome</keyword>
<dbReference type="OrthoDB" id="2278533at2759"/>
<gene>
    <name evidence="2" type="ORF">MUCCIDRAFT_182750</name>
</gene>
<feature type="region of interest" description="Disordered" evidence="1">
    <location>
        <begin position="144"/>
        <end position="188"/>
    </location>
</feature>
<reference evidence="2 3" key="1">
    <citation type="submission" date="2015-06" db="EMBL/GenBank/DDBJ databases">
        <title>Expansion of signal transduction pathways in fungi by whole-genome duplication.</title>
        <authorList>
            <consortium name="DOE Joint Genome Institute"/>
            <person name="Corrochano L.M."/>
            <person name="Kuo A."/>
            <person name="Marcet-Houben M."/>
            <person name="Polaino S."/>
            <person name="Salamov A."/>
            <person name="Villalobos J.M."/>
            <person name="Alvarez M.I."/>
            <person name="Avalos J."/>
            <person name="Benito E.P."/>
            <person name="Benoit I."/>
            <person name="Burger G."/>
            <person name="Camino L.P."/>
            <person name="Canovas D."/>
            <person name="Cerda-Olmedo E."/>
            <person name="Cheng J.-F."/>
            <person name="Dominguez A."/>
            <person name="Elias M."/>
            <person name="Eslava A.P."/>
            <person name="Glaser F."/>
            <person name="Grimwood J."/>
            <person name="Gutierrez G."/>
            <person name="Heitman J."/>
            <person name="Henrissat B."/>
            <person name="Iturriaga E.A."/>
            <person name="Lang B.F."/>
            <person name="Lavin J.L."/>
            <person name="Lee S."/>
            <person name="Li W."/>
            <person name="Lindquist E."/>
            <person name="Lopez-Garcia S."/>
            <person name="Luque E.M."/>
            <person name="Marcos A.T."/>
            <person name="Martin J."/>
            <person name="Mccluskey K."/>
            <person name="Medina H.R."/>
            <person name="Miralles-Duran A."/>
            <person name="Miyazaki A."/>
            <person name="Munoz-Torres E."/>
            <person name="Oguiza J.A."/>
            <person name="Ohm R."/>
            <person name="Olmedo M."/>
            <person name="Orejas M."/>
            <person name="Ortiz-Castellanos L."/>
            <person name="Pisabarro A.G."/>
            <person name="Rodriguez-Romero J."/>
            <person name="Ruiz-Herrera J."/>
            <person name="Ruiz-Vazquez R."/>
            <person name="Sanz C."/>
            <person name="Schackwitz W."/>
            <person name="Schmutz J."/>
            <person name="Shahriari M."/>
            <person name="Shelest E."/>
            <person name="Silva-Franco F."/>
            <person name="Soanes D."/>
            <person name="Syed K."/>
            <person name="Tagua V.G."/>
            <person name="Talbot N.J."/>
            <person name="Thon M."/>
            <person name="De Vries R.P."/>
            <person name="Wiebenga A."/>
            <person name="Yadav J.S."/>
            <person name="Braun E.L."/>
            <person name="Baker S."/>
            <person name="Garre V."/>
            <person name="Horwitz B."/>
            <person name="Torres-Martinez S."/>
            <person name="Idnurm A."/>
            <person name="Herrera-Estrella A."/>
            <person name="Gabaldon T."/>
            <person name="Grigoriev I.V."/>
        </authorList>
    </citation>
    <scope>NUCLEOTIDE SEQUENCE [LARGE SCALE GENOMIC DNA]</scope>
    <source>
        <strain evidence="2 3">CBS 277.49</strain>
    </source>
</reference>
<dbReference type="AlphaFoldDB" id="A0A168N209"/>
<evidence type="ECO:0000256" key="1">
    <source>
        <dbReference type="SAM" id="MobiDB-lite"/>
    </source>
</evidence>
<protein>
    <submittedName>
        <fullName evidence="2">Uncharacterized protein</fullName>
    </submittedName>
</protein>
<proteinExistence type="predicted"/>
<dbReference type="VEuPathDB" id="FungiDB:MUCCIDRAFT_182750"/>